<dbReference type="OrthoDB" id="414967at2"/>
<feature type="region of interest" description="Disordered" evidence="1">
    <location>
        <begin position="90"/>
        <end position="115"/>
    </location>
</feature>
<proteinExistence type="predicted"/>
<keyword evidence="4" id="KW-1185">Reference proteome</keyword>
<dbReference type="InterPro" id="IPR027417">
    <property type="entry name" value="P-loop_NTPase"/>
</dbReference>
<evidence type="ECO:0000256" key="1">
    <source>
        <dbReference type="SAM" id="MobiDB-lite"/>
    </source>
</evidence>
<evidence type="ECO:0000313" key="4">
    <source>
        <dbReference type="Proteomes" id="UP000256661"/>
    </source>
</evidence>
<dbReference type="Pfam" id="PF13560">
    <property type="entry name" value="HTH_31"/>
    <property type="match status" value="1"/>
</dbReference>
<accession>A0A3D9SKC2</accession>
<feature type="domain" description="HTH cro/C1-type" evidence="2">
    <location>
        <begin position="21"/>
        <end position="77"/>
    </location>
</feature>
<dbReference type="Pfam" id="PF20703">
    <property type="entry name" value="nSTAND1"/>
    <property type="match status" value="1"/>
</dbReference>
<gene>
    <name evidence="3" type="ORF">DFJ69_1592</name>
</gene>
<dbReference type="SUPFAM" id="SSF52540">
    <property type="entry name" value="P-loop containing nucleoside triphosphate hydrolases"/>
    <property type="match status" value="1"/>
</dbReference>
<evidence type="ECO:0000313" key="3">
    <source>
        <dbReference type="EMBL" id="REE96167.1"/>
    </source>
</evidence>
<protein>
    <recommendedName>
        <fullName evidence="2">HTH cro/C1-type domain-containing protein</fullName>
    </recommendedName>
</protein>
<dbReference type="EMBL" id="QTTT01000001">
    <property type="protein sequence ID" value="REE96167.1"/>
    <property type="molecule type" value="Genomic_DNA"/>
</dbReference>
<dbReference type="Proteomes" id="UP000256661">
    <property type="component" value="Unassembled WGS sequence"/>
</dbReference>
<dbReference type="SMART" id="SM00530">
    <property type="entry name" value="HTH_XRE"/>
    <property type="match status" value="1"/>
</dbReference>
<dbReference type="RefSeq" id="WP_116021853.1">
    <property type="nucleotide sequence ID" value="NZ_QTTT01000001.1"/>
</dbReference>
<evidence type="ECO:0000259" key="2">
    <source>
        <dbReference type="SMART" id="SM00530"/>
    </source>
</evidence>
<dbReference type="InterPro" id="IPR001387">
    <property type="entry name" value="Cro/C1-type_HTH"/>
</dbReference>
<comment type="caution">
    <text evidence="3">The sequence shown here is derived from an EMBL/GenBank/DDBJ whole genome shotgun (WGS) entry which is preliminary data.</text>
</comment>
<dbReference type="AlphaFoldDB" id="A0A3D9SKC2"/>
<organism evidence="3 4">
    <name type="scientific">Thermomonospora umbrina</name>
    <dbReference type="NCBI Taxonomy" id="111806"/>
    <lineage>
        <taxon>Bacteria</taxon>
        <taxon>Bacillati</taxon>
        <taxon>Actinomycetota</taxon>
        <taxon>Actinomycetes</taxon>
        <taxon>Streptosporangiales</taxon>
        <taxon>Thermomonosporaceae</taxon>
        <taxon>Thermomonospora</taxon>
    </lineage>
</organism>
<reference evidence="3 4" key="1">
    <citation type="submission" date="2018-08" db="EMBL/GenBank/DDBJ databases">
        <title>Sequencing the genomes of 1000 actinobacteria strains.</title>
        <authorList>
            <person name="Klenk H.-P."/>
        </authorList>
    </citation>
    <scope>NUCLEOTIDE SEQUENCE [LARGE SCALE GENOMIC DNA]</scope>
    <source>
        <strain evidence="3 4">DSM 43927</strain>
    </source>
</reference>
<dbReference type="InterPro" id="IPR049052">
    <property type="entry name" value="nSTAND1"/>
</dbReference>
<feature type="region of interest" description="Disordered" evidence="1">
    <location>
        <begin position="478"/>
        <end position="497"/>
    </location>
</feature>
<sequence>MPRPERAVDPSQGPVQLFAWELRRLRDRAGRPGYREMAARVHYSPTSLSVAAAGRRLPTLAVALAYVRACGGDVREWEGRWRAVAADLALAPHPSPPSSPNPYRRPESDDTAAPAPVFGRDELVDRLHAGVARHGVTALTGPSGAGKSTLLGAAFPGGRSHGRTTVVVRLTGDRSPLTELTGGLAHLSAERAHLLHRAPRTGARRASALLPRVSHAGADRAERLLVVDQFERVFDRPAAERTAFLDALAGAAAHPRDRVRLVLGLRSDHVGPCLRDPWLARVLSEARVRVTPMTAGDLEAMITEPADAHGLVVERALMLSLIDDTVHRPGGLPFARLALAEVWRRRRGFVMSLDGYRSFGGVPGLVAQTARSTLRDLAPLQRVTAEAVLERLTAFGGLSGGLPRPCPRGKLDFAPPVTSTVIRALVDARLLVADEGTLSLAHEAVIGVPGAEAPETTPRPVRRSAALTGYAALAARFARTLRPPQRPGDNGPVSSRR</sequence>
<name>A0A3D9SKC2_9ACTN</name>